<gene>
    <name evidence="2" type="ORF">FDP22_17710</name>
</gene>
<organism evidence="2 3">
    <name type="scientific">Paroceanicella profunda</name>
    <dbReference type="NCBI Taxonomy" id="2579971"/>
    <lineage>
        <taxon>Bacteria</taxon>
        <taxon>Pseudomonadati</taxon>
        <taxon>Pseudomonadota</taxon>
        <taxon>Alphaproteobacteria</taxon>
        <taxon>Rhodobacterales</taxon>
        <taxon>Paracoccaceae</taxon>
        <taxon>Paroceanicella</taxon>
    </lineage>
</organism>
<dbReference type="Proteomes" id="UP000305888">
    <property type="component" value="Chromosome"/>
</dbReference>
<feature type="compositionally biased region" description="Polar residues" evidence="1">
    <location>
        <begin position="1"/>
        <end position="19"/>
    </location>
</feature>
<dbReference type="EMBL" id="CP040818">
    <property type="protein sequence ID" value="QDL93457.1"/>
    <property type="molecule type" value="Genomic_DNA"/>
</dbReference>
<sequence>MPSSKSVTSERSLNLSMTKTPAAEPAAVRVAGDLRHHGPALSAGPGCAGQPVIAVAAVDLGRLPDGLARAAAHRRAGEQQDVVTATAADGAAPRAEGEAVRARAAVHRVEPGVGQQEHVLALTAIEPGRTGVGNLERWSPRRPRRSCGGRDHSRGNHRRRRR</sequence>
<evidence type="ECO:0000313" key="2">
    <source>
        <dbReference type="EMBL" id="QDL93457.1"/>
    </source>
</evidence>
<evidence type="ECO:0000256" key="1">
    <source>
        <dbReference type="SAM" id="MobiDB-lite"/>
    </source>
</evidence>
<dbReference type="AlphaFoldDB" id="A0A5B8FIP2"/>
<dbReference type="RefSeq" id="WP_138575905.1">
    <property type="nucleotide sequence ID" value="NZ_CP040818.1"/>
</dbReference>
<dbReference type="KEGG" id="ppru:FDP22_17710"/>
<protein>
    <submittedName>
        <fullName evidence="2">Uncharacterized protein</fullName>
    </submittedName>
</protein>
<feature type="region of interest" description="Disordered" evidence="1">
    <location>
        <begin position="129"/>
        <end position="162"/>
    </location>
</feature>
<keyword evidence="3" id="KW-1185">Reference proteome</keyword>
<reference evidence="2 3" key="1">
    <citation type="submission" date="2019-06" db="EMBL/GenBank/DDBJ databases">
        <title>Genome sequence of Rhodobacteraceae bacterium D4M1.</title>
        <authorList>
            <person name="Cao J."/>
        </authorList>
    </citation>
    <scope>NUCLEOTIDE SEQUENCE [LARGE SCALE GENOMIC DNA]</scope>
    <source>
        <strain evidence="2 3">D4M1</strain>
    </source>
</reference>
<accession>A0A5B8FIP2</accession>
<proteinExistence type="predicted"/>
<name>A0A5B8FIP2_9RHOB</name>
<evidence type="ECO:0000313" key="3">
    <source>
        <dbReference type="Proteomes" id="UP000305888"/>
    </source>
</evidence>
<feature type="region of interest" description="Disordered" evidence="1">
    <location>
        <begin position="1"/>
        <end position="23"/>
    </location>
</feature>